<dbReference type="HOGENOM" id="CLU_068168_0_0_1"/>
<dbReference type="Proteomes" id="UP000001449">
    <property type="component" value="Chromosome 5"/>
</dbReference>
<protein>
    <recommendedName>
        <fullName evidence="6">GAF domain-containing protein</fullName>
    </recommendedName>
</protein>
<keyword evidence="8" id="KW-1185">Reference proteome</keyword>
<dbReference type="InterPro" id="IPR029016">
    <property type="entry name" value="GAF-like_dom_sf"/>
</dbReference>
<dbReference type="PaxDb" id="35128-Thaps262395"/>
<dbReference type="InterPro" id="IPR019537">
    <property type="entry name" value="TMEM65"/>
</dbReference>
<comment type="subcellular location">
    <subcellularLocation>
        <location evidence="1">Membrane</location>
        <topology evidence="1">Multi-pass membrane protein</topology>
    </subcellularLocation>
</comment>
<dbReference type="PANTHER" id="PTHR21706:SF15">
    <property type="entry name" value="TRANSMEMBRANE PROTEIN 65"/>
    <property type="match status" value="1"/>
</dbReference>
<dbReference type="InParanoid" id="B8C1S1"/>
<evidence type="ECO:0000313" key="7">
    <source>
        <dbReference type="EMBL" id="EED92269.1"/>
    </source>
</evidence>
<evidence type="ECO:0000256" key="2">
    <source>
        <dbReference type="ARBA" id="ARBA00022692"/>
    </source>
</evidence>
<dbReference type="AlphaFoldDB" id="B8C1S1"/>
<feature type="domain" description="GAF" evidence="6">
    <location>
        <begin position="116"/>
        <end position="253"/>
    </location>
</feature>
<feature type="transmembrane region" description="Helical" evidence="5">
    <location>
        <begin position="79"/>
        <end position="103"/>
    </location>
</feature>
<dbReference type="eggNOG" id="KOG4619">
    <property type="taxonomic scope" value="Eukaryota"/>
</dbReference>
<keyword evidence="3 5" id="KW-1133">Transmembrane helix</keyword>
<accession>B8C1S1</accession>
<evidence type="ECO:0000256" key="5">
    <source>
        <dbReference type="SAM" id="Phobius"/>
    </source>
</evidence>
<evidence type="ECO:0000256" key="4">
    <source>
        <dbReference type="ARBA" id="ARBA00023136"/>
    </source>
</evidence>
<dbReference type="Gene3D" id="3.30.450.40">
    <property type="match status" value="1"/>
</dbReference>
<reference evidence="7 8" key="2">
    <citation type="journal article" date="2008" name="Nature">
        <title>The Phaeodactylum genome reveals the evolutionary history of diatom genomes.</title>
        <authorList>
            <person name="Bowler C."/>
            <person name="Allen A.E."/>
            <person name="Badger J.H."/>
            <person name="Grimwood J."/>
            <person name="Jabbari K."/>
            <person name="Kuo A."/>
            <person name="Maheswari U."/>
            <person name="Martens C."/>
            <person name="Maumus F."/>
            <person name="Otillar R.P."/>
            <person name="Rayko E."/>
            <person name="Salamov A."/>
            <person name="Vandepoele K."/>
            <person name="Beszteri B."/>
            <person name="Gruber A."/>
            <person name="Heijde M."/>
            <person name="Katinka M."/>
            <person name="Mock T."/>
            <person name="Valentin K."/>
            <person name="Verret F."/>
            <person name="Berges J.A."/>
            <person name="Brownlee C."/>
            <person name="Cadoret J.P."/>
            <person name="Chiovitti A."/>
            <person name="Choi C.J."/>
            <person name="Coesel S."/>
            <person name="De Martino A."/>
            <person name="Detter J.C."/>
            <person name="Durkin C."/>
            <person name="Falciatore A."/>
            <person name="Fournet J."/>
            <person name="Haruta M."/>
            <person name="Huysman M.J."/>
            <person name="Jenkins B.D."/>
            <person name="Jiroutova K."/>
            <person name="Jorgensen R.E."/>
            <person name="Joubert Y."/>
            <person name="Kaplan A."/>
            <person name="Kroger N."/>
            <person name="Kroth P.G."/>
            <person name="La Roche J."/>
            <person name="Lindquist E."/>
            <person name="Lommer M."/>
            <person name="Martin-Jezequel V."/>
            <person name="Lopez P.J."/>
            <person name="Lucas S."/>
            <person name="Mangogna M."/>
            <person name="McGinnis K."/>
            <person name="Medlin L.K."/>
            <person name="Montsant A."/>
            <person name="Oudot-Le Secq M.P."/>
            <person name="Napoli C."/>
            <person name="Obornik M."/>
            <person name="Parker M.S."/>
            <person name="Petit J.L."/>
            <person name="Porcel B.M."/>
            <person name="Poulsen N."/>
            <person name="Robison M."/>
            <person name="Rychlewski L."/>
            <person name="Rynearson T.A."/>
            <person name="Schmutz J."/>
            <person name="Shapiro H."/>
            <person name="Siaut M."/>
            <person name="Stanley M."/>
            <person name="Sussman M.R."/>
            <person name="Taylor A.R."/>
            <person name="Vardi A."/>
            <person name="von Dassow P."/>
            <person name="Vyverman W."/>
            <person name="Willis A."/>
            <person name="Wyrwicz L.S."/>
            <person name="Rokhsar D.S."/>
            <person name="Weissenbach J."/>
            <person name="Armbrust E.V."/>
            <person name="Green B.R."/>
            <person name="Van de Peer Y."/>
            <person name="Grigoriev I.V."/>
        </authorList>
    </citation>
    <scope>NUCLEOTIDE SEQUENCE [LARGE SCALE GENOMIC DNA]</scope>
    <source>
        <strain evidence="7 8">CCMP1335</strain>
    </source>
</reference>
<gene>
    <name evidence="7" type="ORF">THAPSDRAFT_262395</name>
</gene>
<evidence type="ECO:0000313" key="8">
    <source>
        <dbReference type="Proteomes" id="UP000001449"/>
    </source>
</evidence>
<keyword evidence="2 5" id="KW-0812">Transmembrane</keyword>
<dbReference type="KEGG" id="tps:THAPSDRAFT_262395"/>
<dbReference type="EMBL" id="CM000642">
    <property type="protein sequence ID" value="EED92269.1"/>
    <property type="molecule type" value="Genomic_DNA"/>
</dbReference>
<dbReference type="Pfam" id="PF10507">
    <property type="entry name" value="TMEM65"/>
    <property type="match status" value="1"/>
</dbReference>
<dbReference type="GO" id="GO:0016020">
    <property type="term" value="C:membrane"/>
    <property type="evidence" value="ECO:0007669"/>
    <property type="project" value="UniProtKB-SubCell"/>
</dbReference>
<organism evidence="7 8">
    <name type="scientific">Thalassiosira pseudonana</name>
    <name type="common">Marine diatom</name>
    <name type="synonym">Cyclotella nana</name>
    <dbReference type="NCBI Taxonomy" id="35128"/>
    <lineage>
        <taxon>Eukaryota</taxon>
        <taxon>Sar</taxon>
        <taxon>Stramenopiles</taxon>
        <taxon>Ochrophyta</taxon>
        <taxon>Bacillariophyta</taxon>
        <taxon>Coscinodiscophyceae</taxon>
        <taxon>Thalassiosirophycidae</taxon>
        <taxon>Thalassiosirales</taxon>
        <taxon>Thalassiosiraceae</taxon>
        <taxon>Thalassiosira</taxon>
    </lineage>
</organism>
<dbReference type="InterPro" id="IPR003018">
    <property type="entry name" value="GAF"/>
</dbReference>
<sequence>MIGFGFMDNLVMITAGDAIDSTFGVALGISTLTAAGFGQCCSDVAGNLTGGVVDGAVSKLRLPKHGLNQEQLDLKISRIYSTLGACVGVVTGCLLGMSCLMFMDTDKKERAKKAAELKSIFHSIMSDGKDLFHAERATLFMLDKEKDELWSQVATGTKGIITLKSYCGIVGACVESGEVVNVPDAYKDNRFNPDVDTKTGFHTKSVLAIPIKNDEGEVIGAVQMCNKKNDDGSDGVFGACEEQLGRLMASHVTSF</sequence>
<dbReference type="RefSeq" id="XP_002290517.1">
    <property type="nucleotide sequence ID" value="XM_002290481.1"/>
</dbReference>
<name>B8C1S1_THAPS</name>
<dbReference type="SMART" id="SM00065">
    <property type="entry name" value="GAF"/>
    <property type="match status" value="1"/>
</dbReference>
<dbReference type="GeneID" id="7448463"/>
<keyword evidence="4 5" id="KW-0472">Membrane</keyword>
<dbReference type="SUPFAM" id="SSF55781">
    <property type="entry name" value="GAF domain-like"/>
    <property type="match status" value="1"/>
</dbReference>
<dbReference type="eggNOG" id="KOG3689">
    <property type="taxonomic scope" value="Eukaryota"/>
</dbReference>
<dbReference type="OMA" id="NIVMIMA"/>
<dbReference type="PANTHER" id="PTHR21706">
    <property type="entry name" value="TRANSMEMBRANE PROTEIN 65"/>
    <property type="match status" value="1"/>
</dbReference>
<evidence type="ECO:0000256" key="3">
    <source>
        <dbReference type="ARBA" id="ARBA00022989"/>
    </source>
</evidence>
<evidence type="ECO:0000256" key="1">
    <source>
        <dbReference type="ARBA" id="ARBA00004141"/>
    </source>
</evidence>
<reference evidence="7 8" key="1">
    <citation type="journal article" date="2004" name="Science">
        <title>The genome of the diatom Thalassiosira pseudonana: ecology, evolution, and metabolism.</title>
        <authorList>
            <person name="Armbrust E.V."/>
            <person name="Berges J.A."/>
            <person name="Bowler C."/>
            <person name="Green B.R."/>
            <person name="Martinez D."/>
            <person name="Putnam N.H."/>
            <person name="Zhou S."/>
            <person name="Allen A.E."/>
            <person name="Apt K.E."/>
            <person name="Bechner M."/>
            <person name="Brzezinski M.A."/>
            <person name="Chaal B.K."/>
            <person name="Chiovitti A."/>
            <person name="Davis A.K."/>
            <person name="Demarest M.S."/>
            <person name="Detter J.C."/>
            <person name="Glavina T."/>
            <person name="Goodstein D."/>
            <person name="Hadi M.Z."/>
            <person name="Hellsten U."/>
            <person name="Hildebrand M."/>
            <person name="Jenkins B.D."/>
            <person name="Jurka J."/>
            <person name="Kapitonov V.V."/>
            <person name="Kroger N."/>
            <person name="Lau W.W."/>
            <person name="Lane T.W."/>
            <person name="Larimer F.W."/>
            <person name="Lippmeier J.C."/>
            <person name="Lucas S."/>
            <person name="Medina M."/>
            <person name="Montsant A."/>
            <person name="Obornik M."/>
            <person name="Parker M.S."/>
            <person name="Palenik B."/>
            <person name="Pazour G.J."/>
            <person name="Richardson P.M."/>
            <person name="Rynearson T.A."/>
            <person name="Saito M.A."/>
            <person name="Schwartz D.C."/>
            <person name="Thamatrakoln K."/>
            <person name="Valentin K."/>
            <person name="Vardi A."/>
            <person name="Wilkerson F.P."/>
            <person name="Rokhsar D.S."/>
        </authorList>
    </citation>
    <scope>NUCLEOTIDE SEQUENCE [LARGE SCALE GENOMIC DNA]</scope>
    <source>
        <strain evidence="7 8">CCMP1335</strain>
    </source>
</reference>
<evidence type="ECO:0000259" key="6">
    <source>
        <dbReference type="SMART" id="SM00065"/>
    </source>
</evidence>
<dbReference type="Pfam" id="PF01590">
    <property type="entry name" value="GAF"/>
    <property type="match status" value="1"/>
</dbReference>
<proteinExistence type="predicted"/>
<feature type="non-terminal residue" evidence="7">
    <location>
        <position position="255"/>
    </location>
</feature>